<feature type="coiled-coil region" evidence="1">
    <location>
        <begin position="70"/>
        <end position="125"/>
    </location>
</feature>
<proteinExistence type="predicted"/>
<evidence type="ECO:0000256" key="1">
    <source>
        <dbReference type="SAM" id="Coils"/>
    </source>
</evidence>
<reference evidence="2 3" key="1">
    <citation type="submission" date="2023-03" db="EMBL/GenBank/DDBJ databases">
        <title>WGS of Gossypium arboreum.</title>
        <authorList>
            <person name="Yu D."/>
        </authorList>
    </citation>
    <scope>NUCLEOTIDE SEQUENCE [LARGE SCALE GENOMIC DNA]</scope>
    <source>
        <tissue evidence="2">Leaf</tissue>
    </source>
</reference>
<evidence type="ECO:0000313" key="3">
    <source>
        <dbReference type="Proteomes" id="UP001358586"/>
    </source>
</evidence>
<protein>
    <submittedName>
        <fullName evidence="2">Uncharacterized protein</fullName>
    </submittedName>
</protein>
<dbReference type="EMBL" id="JARKNE010000005">
    <property type="protein sequence ID" value="KAK5832785.1"/>
    <property type="molecule type" value="Genomic_DNA"/>
</dbReference>
<sequence>MEGSLDDPDEILYQCGDFDWDPLLRIWRAVGYAPLLVLRQYRLRQFIPATQGLAQCEFSYKEVIKLEIINQDFEKRNLELGKKIEKLEEEKMQLGLDIDIQKLEAKKLRKGKNKAEENLDSIKMDYKKLR</sequence>
<dbReference type="Proteomes" id="UP001358586">
    <property type="component" value="Chromosome 5"/>
</dbReference>
<dbReference type="PANTHER" id="PTHR48200:SF1">
    <property type="entry name" value="AMINOTRANSFERASE-LIKE PLANT MOBILE DOMAIN-CONTAINING PROTEIN"/>
    <property type="match status" value="1"/>
</dbReference>
<accession>A0ABR0Q0D1</accession>
<evidence type="ECO:0000313" key="2">
    <source>
        <dbReference type="EMBL" id="KAK5832785.1"/>
    </source>
</evidence>
<name>A0ABR0Q0D1_GOSAR</name>
<dbReference type="PANTHER" id="PTHR48200">
    <property type="entry name" value="PROTEIN, PUTATIVE-RELATED"/>
    <property type="match status" value="1"/>
</dbReference>
<comment type="caution">
    <text evidence="2">The sequence shown here is derived from an EMBL/GenBank/DDBJ whole genome shotgun (WGS) entry which is preliminary data.</text>
</comment>
<organism evidence="2 3">
    <name type="scientific">Gossypium arboreum</name>
    <name type="common">Tree cotton</name>
    <name type="synonym">Gossypium nanking</name>
    <dbReference type="NCBI Taxonomy" id="29729"/>
    <lineage>
        <taxon>Eukaryota</taxon>
        <taxon>Viridiplantae</taxon>
        <taxon>Streptophyta</taxon>
        <taxon>Embryophyta</taxon>
        <taxon>Tracheophyta</taxon>
        <taxon>Spermatophyta</taxon>
        <taxon>Magnoliopsida</taxon>
        <taxon>eudicotyledons</taxon>
        <taxon>Gunneridae</taxon>
        <taxon>Pentapetalae</taxon>
        <taxon>rosids</taxon>
        <taxon>malvids</taxon>
        <taxon>Malvales</taxon>
        <taxon>Malvaceae</taxon>
        <taxon>Malvoideae</taxon>
        <taxon>Gossypium</taxon>
    </lineage>
</organism>
<gene>
    <name evidence="2" type="ORF">PVK06_016588</name>
</gene>
<keyword evidence="3" id="KW-1185">Reference proteome</keyword>
<keyword evidence="1" id="KW-0175">Coiled coil</keyword>